<accession>X1QY41</accession>
<sequence>MTSKRMISTSLPDSEKIMDCSSDTVRLLFVWLCLSVDDDGRMQAKPRTIKKRFFGDRDNIKLKDCDKFLKELSDVGLIYYYTDKVSSGVISVSSLEVMTAYIEIPKWSCINKVRADMYKKSEIPPFSSDLHTTIHPSNVVVTDSVHRLDKVRLDKSSIDKVSSLSGKPDIPYEEIIKDLNLKA</sequence>
<dbReference type="EMBL" id="BARW01012712">
    <property type="protein sequence ID" value="GAI73203.1"/>
    <property type="molecule type" value="Genomic_DNA"/>
</dbReference>
<feature type="non-terminal residue" evidence="1">
    <location>
        <position position="183"/>
    </location>
</feature>
<organism evidence="1">
    <name type="scientific">marine sediment metagenome</name>
    <dbReference type="NCBI Taxonomy" id="412755"/>
    <lineage>
        <taxon>unclassified sequences</taxon>
        <taxon>metagenomes</taxon>
        <taxon>ecological metagenomes</taxon>
    </lineage>
</organism>
<protein>
    <submittedName>
        <fullName evidence="1">Uncharacterized protein</fullName>
    </submittedName>
</protein>
<evidence type="ECO:0000313" key="1">
    <source>
        <dbReference type="EMBL" id="GAI73203.1"/>
    </source>
</evidence>
<dbReference type="AlphaFoldDB" id="X1QY41"/>
<reference evidence="1" key="1">
    <citation type="journal article" date="2014" name="Front. Microbiol.">
        <title>High frequency of phylogenetically diverse reductive dehalogenase-homologous genes in deep subseafloor sedimentary metagenomes.</title>
        <authorList>
            <person name="Kawai M."/>
            <person name="Futagami T."/>
            <person name="Toyoda A."/>
            <person name="Takaki Y."/>
            <person name="Nishi S."/>
            <person name="Hori S."/>
            <person name="Arai W."/>
            <person name="Tsubouchi T."/>
            <person name="Morono Y."/>
            <person name="Uchiyama I."/>
            <person name="Ito T."/>
            <person name="Fujiyama A."/>
            <person name="Inagaki F."/>
            <person name="Takami H."/>
        </authorList>
    </citation>
    <scope>NUCLEOTIDE SEQUENCE</scope>
    <source>
        <strain evidence="1">Expedition CK06-06</strain>
    </source>
</reference>
<proteinExistence type="predicted"/>
<comment type="caution">
    <text evidence="1">The sequence shown here is derived from an EMBL/GenBank/DDBJ whole genome shotgun (WGS) entry which is preliminary data.</text>
</comment>
<name>X1QY41_9ZZZZ</name>
<gene>
    <name evidence="1" type="ORF">S12H4_23779</name>
</gene>